<dbReference type="Pfam" id="PF07726">
    <property type="entry name" value="AAA_3"/>
    <property type="match status" value="1"/>
</dbReference>
<dbReference type="EMBL" id="JBHSOD010000016">
    <property type="protein sequence ID" value="MFC5886300.1"/>
    <property type="molecule type" value="Genomic_DNA"/>
</dbReference>
<dbReference type="InterPro" id="IPR041628">
    <property type="entry name" value="ChlI/MoxR_AAA_lid"/>
</dbReference>
<name>A0ABW1EXH4_9ACTN</name>
<dbReference type="Gene3D" id="3.40.50.300">
    <property type="entry name" value="P-loop containing nucleotide triphosphate hydrolases"/>
    <property type="match status" value="1"/>
</dbReference>
<feature type="domain" description="ATPase AAA-3" evidence="2">
    <location>
        <begin position="70"/>
        <end position="200"/>
    </location>
</feature>
<dbReference type="InterPro" id="IPR050764">
    <property type="entry name" value="CbbQ/NirQ/NorQ/GpvN"/>
</dbReference>
<feature type="region of interest" description="Disordered" evidence="1">
    <location>
        <begin position="1"/>
        <end position="34"/>
    </location>
</feature>
<sequence>MTAVPQAPADPSAAPAAPEAAPDGSGAPVELTPQQAGECARTVLKEVERAVVGKPEALRLVMLGVLAGGHVLIEDLPGLGKTLLARSFATTLGLDFRRIQFTPDLLPSDVTGAPFYDQRSGEMVFRPGPLFTQLLLADEINRTPPKTQAALLEAMAEGQVSVDGATRRLPQPFAVIATANPIEYEGTYSLPEAQLDRFLLRVRMGYLSTGLEAAMLRARLDRSAPETVLDTVSSPAELLAMRAAVERVEVDDDLVDYVIALVDATRNDPQIQVGASPRGGLALVQLARARAMLEGRDFLTPEDVKALAVPALAHRITLKPELWVRQIDADEVLARVVAAVPAPQTLPRASDAAGSGADAAR</sequence>
<feature type="domain" description="ChlI/MoxR AAA lid" evidence="3">
    <location>
        <begin position="264"/>
        <end position="333"/>
    </location>
</feature>
<dbReference type="Proteomes" id="UP001596067">
    <property type="component" value="Unassembled WGS sequence"/>
</dbReference>
<dbReference type="PIRSF" id="PIRSF002849">
    <property type="entry name" value="AAA_ATPase_chaperone_MoxR_prd"/>
    <property type="match status" value="1"/>
</dbReference>
<evidence type="ECO:0000313" key="4">
    <source>
        <dbReference type="EMBL" id="MFC5886300.1"/>
    </source>
</evidence>
<keyword evidence="5" id="KW-1185">Reference proteome</keyword>
<organism evidence="4 5">
    <name type="scientific">Kitasatospora aburaviensis</name>
    <dbReference type="NCBI Taxonomy" id="67265"/>
    <lineage>
        <taxon>Bacteria</taxon>
        <taxon>Bacillati</taxon>
        <taxon>Actinomycetota</taxon>
        <taxon>Actinomycetes</taxon>
        <taxon>Kitasatosporales</taxon>
        <taxon>Streptomycetaceae</taxon>
        <taxon>Kitasatospora</taxon>
    </lineage>
</organism>
<evidence type="ECO:0000259" key="3">
    <source>
        <dbReference type="Pfam" id="PF17863"/>
    </source>
</evidence>
<dbReference type="PANTHER" id="PTHR42759:SF5">
    <property type="entry name" value="METHANOL DEHYDROGENASE REGULATOR"/>
    <property type="match status" value="1"/>
</dbReference>
<accession>A0ABW1EXH4</accession>
<dbReference type="InterPro" id="IPR011703">
    <property type="entry name" value="ATPase_AAA-3"/>
</dbReference>
<dbReference type="SUPFAM" id="SSF52540">
    <property type="entry name" value="P-loop containing nucleoside triphosphate hydrolases"/>
    <property type="match status" value="1"/>
</dbReference>
<dbReference type="RefSeq" id="WP_313761806.1">
    <property type="nucleotide sequence ID" value="NZ_BAAAVH010000101.1"/>
</dbReference>
<protein>
    <submittedName>
        <fullName evidence="4">MoxR family ATPase</fullName>
    </submittedName>
</protein>
<evidence type="ECO:0000259" key="2">
    <source>
        <dbReference type="Pfam" id="PF07726"/>
    </source>
</evidence>
<proteinExistence type="predicted"/>
<dbReference type="PANTHER" id="PTHR42759">
    <property type="entry name" value="MOXR FAMILY PROTEIN"/>
    <property type="match status" value="1"/>
</dbReference>
<gene>
    <name evidence="4" type="ORF">ACFP0N_15145</name>
</gene>
<comment type="caution">
    <text evidence="4">The sequence shown here is derived from an EMBL/GenBank/DDBJ whole genome shotgun (WGS) entry which is preliminary data.</text>
</comment>
<dbReference type="CDD" id="cd00009">
    <property type="entry name" value="AAA"/>
    <property type="match status" value="1"/>
</dbReference>
<evidence type="ECO:0000256" key="1">
    <source>
        <dbReference type="SAM" id="MobiDB-lite"/>
    </source>
</evidence>
<dbReference type="Gene3D" id="1.10.8.80">
    <property type="entry name" value="Magnesium chelatase subunit I, C-Terminal domain"/>
    <property type="match status" value="1"/>
</dbReference>
<reference evidence="5" key="1">
    <citation type="journal article" date="2019" name="Int. J. Syst. Evol. Microbiol.">
        <title>The Global Catalogue of Microorganisms (GCM) 10K type strain sequencing project: providing services to taxonomists for standard genome sequencing and annotation.</title>
        <authorList>
            <consortium name="The Broad Institute Genomics Platform"/>
            <consortium name="The Broad Institute Genome Sequencing Center for Infectious Disease"/>
            <person name="Wu L."/>
            <person name="Ma J."/>
        </authorList>
    </citation>
    <scope>NUCLEOTIDE SEQUENCE [LARGE SCALE GENOMIC DNA]</scope>
    <source>
        <strain evidence="5">CGMCC 4.1469</strain>
    </source>
</reference>
<feature type="compositionally biased region" description="Low complexity" evidence="1">
    <location>
        <begin position="1"/>
        <end position="28"/>
    </location>
</feature>
<dbReference type="InterPro" id="IPR027417">
    <property type="entry name" value="P-loop_NTPase"/>
</dbReference>
<evidence type="ECO:0000313" key="5">
    <source>
        <dbReference type="Proteomes" id="UP001596067"/>
    </source>
</evidence>
<dbReference type="Pfam" id="PF17863">
    <property type="entry name" value="AAA_lid_2"/>
    <property type="match status" value="1"/>
</dbReference>